<dbReference type="Proteomes" id="UP001470230">
    <property type="component" value="Unassembled WGS sequence"/>
</dbReference>
<evidence type="ECO:0008006" key="4">
    <source>
        <dbReference type="Google" id="ProtNLM"/>
    </source>
</evidence>
<reference evidence="1 3" key="1">
    <citation type="submission" date="2024-04" db="EMBL/GenBank/DDBJ databases">
        <title>Tritrichomonas musculus Genome.</title>
        <authorList>
            <person name="Alves-Ferreira E."/>
            <person name="Grigg M."/>
            <person name="Lorenzi H."/>
            <person name="Galac M."/>
        </authorList>
    </citation>
    <scope>NUCLEOTIDE SEQUENCE [LARGE SCALE GENOMIC DNA]</scope>
    <source>
        <strain evidence="1 3">EAF2021</strain>
    </source>
</reference>
<organism evidence="1 3">
    <name type="scientific">Tritrichomonas musculus</name>
    <dbReference type="NCBI Taxonomy" id="1915356"/>
    <lineage>
        <taxon>Eukaryota</taxon>
        <taxon>Metamonada</taxon>
        <taxon>Parabasalia</taxon>
        <taxon>Tritrichomonadida</taxon>
        <taxon>Tritrichomonadidae</taxon>
        <taxon>Tritrichomonas</taxon>
    </lineage>
</organism>
<comment type="caution">
    <text evidence="1">The sequence shown here is derived from an EMBL/GenBank/DDBJ whole genome shotgun (WGS) entry which is preliminary data.</text>
</comment>
<evidence type="ECO:0000313" key="3">
    <source>
        <dbReference type="Proteomes" id="UP001470230"/>
    </source>
</evidence>
<evidence type="ECO:0000313" key="2">
    <source>
        <dbReference type="EMBL" id="KAK8897838.1"/>
    </source>
</evidence>
<accession>A0ABR2GLJ0</accession>
<sequence length="233" mass="27553">MNNNNESRAKNQLNILLAHLGKMIKKPSETKERFLNLIKKYKLDGQYERAFDSFNGFCSHYENERALNHLIECVKTIYNNLHEVLSNKSKPEKYDYELSIICYAQSRLHIPNLDYFVLNVVQNLWKKETVESLKYSAKVPDSMEHLIPRDRFTREELHLFAHTFENDLNMDFTWFYNNFPINSQNAPNPTVIEYEGDASVLPALPPFKKDSYAKLNQFVEDSISKWNTWKFNV</sequence>
<dbReference type="EMBL" id="JAPFFF010000001">
    <property type="protein sequence ID" value="KAK8897838.1"/>
    <property type="molecule type" value="Genomic_DNA"/>
</dbReference>
<protein>
    <recommendedName>
        <fullName evidence="4">DUF1524 domain-containing protein</fullName>
    </recommendedName>
</protein>
<proteinExistence type="predicted"/>
<dbReference type="EMBL" id="JAPFFF010000298">
    <property type="protein sequence ID" value="KAK8834802.1"/>
    <property type="molecule type" value="Genomic_DNA"/>
</dbReference>
<evidence type="ECO:0000313" key="1">
    <source>
        <dbReference type="EMBL" id="KAK8834802.1"/>
    </source>
</evidence>
<name>A0ABR2GLJ0_9EUKA</name>
<keyword evidence="3" id="KW-1185">Reference proteome</keyword>
<gene>
    <name evidence="2" type="ORF">M9Y10_000066</name>
    <name evidence="1" type="ORF">M9Y10_024214</name>
</gene>